<name>A0A1E5SHL9_9FLAO</name>
<dbReference type="RefSeq" id="WP_069831254.1">
    <property type="nucleotide sequence ID" value="NZ_MDJD01000054.1"/>
</dbReference>
<dbReference type="PROSITE" id="PS01031">
    <property type="entry name" value="SHSP"/>
    <property type="match status" value="1"/>
</dbReference>
<evidence type="ECO:0000256" key="2">
    <source>
        <dbReference type="RuleBase" id="RU003616"/>
    </source>
</evidence>
<evidence type="ECO:0000313" key="5">
    <source>
        <dbReference type="Proteomes" id="UP000095713"/>
    </source>
</evidence>
<dbReference type="Proteomes" id="UP000095713">
    <property type="component" value="Unassembled WGS sequence"/>
</dbReference>
<dbReference type="STRING" id="1849968.A8C32_05015"/>
<proteinExistence type="inferred from homology"/>
<evidence type="ECO:0000259" key="3">
    <source>
        <dbReference type="PROSITE" id="PS01031"/>
    </source>
</evidence>
<gene>
    <name evidence="4" type="ORF">A8C32_05015</name>
</gene>
<feature type="domain" description="SHSP" evidence="3">
    <location>
        <begin position="30"/>
        <end position="142"/>
    </location>
</feature>
<evidence type="ECO:0000256" key="1">
    <source>
        <dbReference type="PROSITE-ProRule" id="PRU00285"/>
    </source>
</evidence>
<reference evidence="4 5" key="1">
    <citation type="submission" date="2016-05" db="EMBL/GenBank/DDBJ databases">
        <title>Draft Genome Sequence of Algibacter sp. Strain SK-16 Isolated from the Surface Water of Aburatsubo Inlet.</title>
        <authorList>
            <person name="Wong S.-K."/>
            <person name="Yoshizawa S."/>
            <person name="Nakajima Y."/>
            <person name="Ogura Y."/>
            <person name="Tetsuya H."/>
            <person name="Hamasaki K."/>
        </authorList>
    </citation>
    <scope>NUCLEOTIDE SEQUENCE [LARGE SCALE GENOMIC DNA]</scope>
    <source>
        <strain evidence="4 5">SK-16</strain>
    </source>
</reference>
<dbReference type="InterPro" id="IPR002068">
    <property type="entry name" value="A-crystallin/Hsp20_dom"/>
</dbReference>
<accession>A0A1E5SHL9</accession>
<dbReference type="CDD" id="cd06464">
    <property type="entry name" value="ACD_sHsps-like"/>
    <property type="match status" value="1"/>
</dbReference>
<dbReference type="PANTHER" id="PTHR11527">
    <property type="entry name" value="HEAT-SHOCK PROTEIN 20 FAMILY MEMBER"/>
    <property type="match status" value="1"/>
</dbReference>
<organism evidence="4 5">
    <name type="scientific">Flavivirga aquatica</name>
    <dbReference type="NCBI Taxonomy" id="1849968"/>
    <lineage>
        <taxon>Bacteria</taxon>
        <taxon>Pseudomonadati</taxon>
        <taxon>Bacteroidota</taxon>
        <taxon>Flavobacteriia</taxon>
        <taxon>Flavobacteriales</taxon>
        <taxon>Flavobacteriaceae</taxon>
        <taxon>Flavivirga</taxon>
    </lineage>
</organism>
<dbReference type="AlphaFoldDB" id="A0A1E5SHL9"/>
<protein>
    <recommendedName>
        <fullName evidence="3">SHSP domain-containing protein</fullName>
    </recommendedName>
</protein>
<keyword evidence="5" id="KW-1185">Reference proteome</keyword>
<dbReference type="OrthoDB" id="9814487at2"/>
<comment type="similarity">
    <text evidence="1 2">Belongs to the small heat shock protein (HSP20) family.</text>
</comment>
<comment type="caution">
    <text evidence="4">The sequence shown here is derived from an EMBL/GenBank/DDBJ whole genome shotgun (WGS) entry which is preliminary data.</text>
</comment>
<evidence type="ECO:0000313" key="4">
    <source>
        <dbReference type="EMBL" id="OEJ98566.1"/>
    </source>
</evidence>
<dbReference type="InterPro" id="IPR008978">
    <property type="entry name" value="HSP20-like_chaperone"/>
</dbReference>
<dbReference type="Gene3D" id="2.60.40.790">
    <property type="match status" value="1"/>
</dbReference>
<dbReference type="SUPFAM" id="SSF49764">
    <property type="entry name" value="HSP20-like chaperones"/>
    <property type="match status" value="1"/>
</dbReference>
<dbReference type="InterPro" id="IPR031107">
    <property type="entry name" value="Small_HSP"/>
</dbReference>
<dbReference type="Pfam" id="PF00011">
    <property type="entry name" value="HSP20"/>
    <property type="match status" value="1"/>
</dbReference>
<sequence>MKVFGKEIGKAIKFPPFIDQFVSKLLPNHNNKEMVTVPYANISDEDKAFELSIALSGMDKEDVQMEIWGNYLTIRAKSQAQKEKKEKNWIRTEFVNHSFYRAFELPVNADTEKVVAQMKNGRLDIKMGKKNTLKAQRTITVN</sequence>
<dbReference type="EMBL" id="MDJD01000054">
    <property type="protein sequence ID" value="OEJ98566.1"/>
    <property type="molecule type" value="Genomic_DNA"/>
</dbReference>